<dbReference type="EMBL" id="CP000975">
    <property type="protein sequence ID" value="ACD82575.1"/>
    <property type="molecule type" value="Genomic_DNA"/>
</dbReference>
<evidence type="ECO:0000313" key="2">
    <source>
        <dbReference type="EMBL" id="ACD82575.1"/>
    </source>
</evidence>
<dbReference type="KEGG" id="min:Minf_0517"/>
<keyword evidence="2" id="KW-0489">Methyltransferase</keyword>
<name>B3DZF8_METI4</name>
<dbReference type="CDD" id="cd02440">
    <property type="entry name" value="AdoMet_MTases"/>
    <property type="match status" value="1"/>
</dbReference>
<dbReference type="eggNOG" id="COG2226">
    <property type="taxonomic scope" value="Bacteria"/>
</dbReference>
<dbReference type="AlphaFoldDB" id="B3DZF8"/>
<proteinExistence type="predicted"/>
<dbReference type="HOGENOM" id="CLU_868220_0_0_0"/>
<organism evidence="2 3">
    <name type="scientific">Methylacidiphilum infernorum (isolate V4)</name>
    <name type="common">Methylokorus infernorum (strain V4)</name>
    <dbReference type="NCBI Taxonomy" id="481448"/>
    <lineage>
        <taxon>Bacteria</taxon>
        <taxon>Pseudomonadati</taxon>
        <taxon>Verrucomicrobiota</taxon>
        <taxon>Methylacidiphilae</taxon>
        <taxon>Methylacidiphilales</taxon>
        <taxon>Methylacidiphilaceae</taxon>
        <taxon>Methylacidiphilum (ex Ratnadevi et al. 2023)</taxon>
    </lineage>
</organism>
<dbReference type="GO" id="GO:0008168">
    <property type="term" value="F:methyltransferase activity"/>
    <property type="evidence" value="ECO:0007669"/>
    <property type="project" value="UniProtKB-KW"/>
</dbReference>
<dbReference type="InterPro" id="IPR025714">
    <property type="entry name" value="Methyltranfer_dom"/>
</dbReference>
<accession>B3DZF8</accession>
<gene>
    <name evidence="2" type="primary">smtA</name>
    <name evidence="2" type="ordered locus">Minf_0517</name>
</gene>
<reference evidence="2 3" key="1">
    <citation type="journal article" date="2008" name="Biol. Direct">
        <title>Complete genome sequence of the extremely acidophilic methanotroph isolate V4, Methylacidiphilum infernorum, a representative of the bacterial phylum Verrucomicrobia.</title>
        <authorList>
            <person name="Hou S."/>
            <person name="Makarova K.S."/>
            <person name="Saw J.H."/>
            <person name="Senin P."/>
            <person name="Ly B.V."/>
            <person name="Zhou Z."/>
            <person name="Ren Y."/>
            <person name="Wang J."/>
            <person name="Galperin M.Y."/>
            <person name="Omelchenko M.V."/>
            <person name="Wolf Y.I."/>
            <person name="Yutin N."/>
            <person name="Koonin E.V."/>
            <person name="Stott M.B."/>
            <person name="Mountain B.W."/>
            <person name="Crowe M.A."/>
            <person name="Smirnova A.V."/>
            <person name="Dunfield P.F."/>
            <person name="Feng L."/>
            <person name="Wang L."/>
            <person name="Alam M."/>
        </authorList>
    </citation>
    <scope>NUCLEOTIDE SEQUENCE [LARGE SCALE GENOMIC DNA]</scope>
    <source>
        <strain evidence="3">Isolate V4</strain>
    </source>
</reference>
<dbReference type="Pfam" id="PF13847">
    <property type="entry name" value="Methyltransf_31"/>
    <property type="match status" value="1"/>
</dbReference>
<dbReference type="InterPro" id="IPR050508">
    <property type="entry name" value="Methyltransf_Superfamily"/>
</dbReference>
<dbReference type="SUPFAM" id="SSF53335">
    <property type="entry name" value="S-adenosyl-L-methionine-dependent methyltransferases"/>
    <property type="match status" value="1"/>
</dbReference>
<evidence type="ECO:0000313" key="3">
    <source>
        <dbReference type="Proteomes" id="UP000009149"/>
    </source>
</evidence>
<dbReference type="InterPro" id="IPR029063">
    <property type="entry name" value="SAM-dependent_MTases_sf"/>
</dbReference>
<keyword evidence="2" id="KW-0808">Transferase</keyword>
<evidence type="ECO:0000259" key="1">
    <source>
        <dbReference type="Pfam" id="PF13847"/>
    </source>
</evidence>
<dbReference type="STRING" id="481448.Minf_0517"/>
<dbReference type="Proteomes" id="UP000009149">
    <property type="component" value="Chromosome"/>
</dbReference>
<protein>
    <submittedName>
        <fullName evidence="2">SAM-dependent methyltransferase</fullName>
    </submittedName>
</protein>
<dbReference type="GO" id="GO:0032259">
    <property type="term" value="P:methylation"/>
    <property type="evidence" value="ECO:0007669"/>
    <property type="project" value="UniProtKB-KW"/>
</dbReference>
<feature type="domain" description="Methyltransferase" evidence="1">
    <location>
        <begin position="148"/>
        <end position="274"/>
    </location>
</feature>
<sequence length="320" mass="36221">MKGKPMVNIKEKIGRLGFFDEKFYCQSYPEACKGGISPLDHYLEIGWKEGKNPSLSFNSSWYLNSYPDVAKSGINPLVHYIEFGIFEGRLPAPSFCWNKRLDYPGSVKALFSSHSREKAAELAVGSAGQFQSMGNILLELTVLWGGLSEGMKLLDVGCGSGRLAYALFCSGLSDKVQYVGIDIVPELLDYAREKCKKANFIFLYNDRLKMPLENEQFDVVSFFSVLTHLLQEEAVIMLKEAKRVLKAQGKLLFTYLNIFSQNHKEMFLQRVEQMEKNASPLLLDIYISPELALEYARMLEMEVLYNGPSSCGQYLCVLKK</sequence>
<dbReference type="Gene3D" id="3.40.50.150">
    <property type="entry name" value="Vaccinia Virus protein VP39"/>
    <property type="match status" value="1"/>
</dbReference>
<dbReference type="PANTHER" id="PTHR42912">
    <property type="entry name" value="METHYLTRANSFERASE"/>
    <property type="match status" value="1"/>
</dbReference>